<evidence type="ECO:0000256" key="7">
    <source>
        <dbReference type="SAM" id="Phobius"/>
    </source>
</evidence>
<dbReference type="Proteomes" id="UP000824101">
    <property type="component" value="Unassembled WGS sequence"/>
</dbReference>
<feature type="transmembrane region" description="Helical" evidence="7">
    <location>
        <begin position="27"/>
        <end position="46"/>
    </location>
</feature>
<evidence type="ECO:0000256" key="3">
    <source>
        <dbReference type="ARBA" id="ARBA00022692"/>
    </source>
</evidence>
<dbReference type="InterPro" id="IPR004680">
    <property type="entry name" value="Cit_transptr-like_dom"/>
</dbReference>
<dbReference type="AlphaFoldDB" id="A0A9D2GJN2"/>
<comment type="caution">
    <text evidence="9">The sequence shown here is derived from an EMBL/GenBank/DDBJ whole genome shotgun (WGS) entry which is preliminary data.</text>
</comment>
<feature type="transmembrane region" description="Helical" evidence="7">
    <location>
        <begin position="58"/>
        <end position="77"/>
    </location>
</feature>
<sequence>MESMALWIVLAVLILFIVLMLSGKFDFAGVGLTCLTILVLTGVAPISQALSGFYDKNVVMLVGMFAIAGMLGQTDFVEKIKDVLLSGGGKKETSNLRLVFSLMVIAAILAQFTTSQSSIIMIMMSFMLTICNESDDIKLSRILLPLTFVMTSWMGKLPVGSTGATTYLMLNQFIEATGETRLLDIFSLMKCTLIPGIVGVLYSALTYKWLPKKDVDISAFEVRAKKGSDGKLPKNKQIIVYVGFIISAVGLFLAPSIGERAYFLPIAVCIVMIVLKVMDRQYFLNSIMKGPVLMCATIMGIANILTDSGAGTVIGELILDVLGGHPSGMMIIIVFAVVTLISTSFLSNTATFMVYIPIACNVCAAAGIDPRAVVVTIYQCSLLSVITPMANTGSAICFSACNLNIRETIKQTLPGAVLCTVLVVINSVLVYPF</sequence>
<evidence type="ECO:0000313" key="10">
    <source>
        <dbReference type="Proteomes" id="UP000824101"/>
    </source>
</evidence>
<feature type="transmembrane region" description="Helical" evidence="7">
    <location>
        <begin position="97"/>
        <end position="130"/>
    </location>
</feature>
<feature type="transmembrane region" description="Helical" evidence="7">
    <location>
        <begin position="261"/>
        <end position="278"/>
    </location>
</feature>
<keyword evidence="2" id="KW-0813">Transport</keyword>
<keyword evidence="6 7" id="KW-0472">Membrane</keyword>
<evidence type="ECO:0000256" key="4">
    <source>
        <dbReference type="ARBA" id="ARBA00022737"/>
    </source>
</evidence>
<feature type="domain" description="Citrate transporter-like" evidence="8">
    <location>
        <begin position="17"/>
        <end position="377"/>
    </location>
</feature>
<evidence type="ECO:0000256" key="1">
    <source>
        <dbReference type="ARBA" id="ARBA00004141"/>
    </source>
</evidence>
<feature type="transmembrane region" description="Helical" evidence="7">
    <location>
        <begin position="413"/>
        <end position="431"/>
    </location>
</feature>
<dbReference type="GO" id="GO:0055085">
    <property type="term" value="P:transmembrane transport"/>
    <property type="evidence" value="ECO:0007669"/>
    <property type="project" value="InterPro"/>
</dbReference>
<feature type="transmembrane region" description="Helical" evidence="7">
    <location>
        <begin position="238"/>
        <end position="255"/>
    </location>
</feature>
<accession>A0A9D2GJN2</accession>
<dbReference type="PANTHER" id="PTHR43652">
    <property type="entry name" value="BASIC AMINO ACID ANTIPORTER YFCC-RELATED"/>
    <property type="match status" value="1"/>
</dbReference>
<keyword evidence="5 7" id="KW-1133">Transmembrane helix</keyword>
<feature type="transmembrane region" description="Helical" evidence="7">
    <location>
        <begin position="5"/>
        <end position="21"/>
    </location>
</feature>
<evidence type="ECO:0000256" key="6">
    <source>
        <dbReference type="ARBA" id="ARBA00023136"/>
    </source>
</evidence>
<reference evidence="9" key="2">
    <citation type="submission" date="2021-04" db="EMBL/GenBank/DDBJ databases">
        <authorList>
            <person name="Gilroy R."/>
        </authorList>
    </citation>
    <scope>NUCLEOTIDE SEQUENCE</scope>
    <source>
        <strain evidence="9">ChiBcec1-1093</strain>
    </source>
</reference>
<protein>
    <submittedName>
        <fullName evidence="9">Anion permease</fullName>
    </submittedName>
</protein>
<feature type="transmembrane region" description="Helical" evidence="7">
    <location>
        <begin position="326"/>
        <end position="346"/>
    </location>
</feature>
<dbReference type="Pfam" id="PF03600">
    <property type="entry name" value="CitMHS"/>
    <property type="match status" value="1"/>
</dbReference>
<evidence type="ECO:0000313" key="9">
    <source>
        <dbReference type="EMBL" id="HIZ80095.1"/>
    </source>
</evidence>
<keyword evidence="3 7" id="KW-0812">Transmembrane</keyword>
<evidence type="ECO:0000259" key="8">
    <source>
        <dbReference type="Pfam" id="PF03600"/>
    </source>
</evidence>
<proteinExistence type="predicted"/>
<gene>
    <name evidence="9" type="ORF">IAA17_09955</name>
</gene>
<feature type="transmembrane region" description="Helical" evidence="7">
    <location>
        <begin position="290"/>
        <end position="306"/>
    </location>
</feature>
<evidence type="ECO:0000256" key="2">
    <source>
        <dbReference type="ARBA" id="ARBA00022448"/>
    </source>
</evidence>
<name>A0A9D2GJN2_9FIRM</name>
<keyword evidence="4" id="KW-0677">Repeat</keyword>
<dbReference type="GO" id="GO:0005886">
    <property type="term" value="C:plasma membrane"/>
    <property type="evidence" value="ECO:0007669"/>
    <property type="project" value="TreeGrafter"/>
</dbReference>
<evidence type="ECO:0000256" key="5">
    <source>
        <dbReference type="ARBA" id="ARBA00022989"/>
    </source>
</evidence>
<dbReference type="InterPro" id="IPR051679">
    <property type="entry name" value="DASS-Related_Transporters"/>
</dbReference>
<feature type="transmembrane region" description="Helical" evidence="7">
    <location>
        <begin position="185"/>
        <end position="205"/>
    </location>
</feature>
<reference evidence="9" key="1">
    <citation type="journal article" date="2021" name="PeerJ">
        <title>Extensive microbial diversity within the chicken gut microbiome revealed by metagenomics and culture.</title>
        <authorList>
            <person name="Gilroy R."/>
            <person name="Ravi A."/>
            <person name="Getino M."/>
            <person name="Pursley I."/>
            <person name="Horton D.L."/>
            <person name="Alikhan N.F."/>
            <person name="Baker D."/>
            <person name="Gharbi K."/>
            <person name="Hall N."/>
            <person name="Watson M."/>
            <person name="Adriaenssens E.M."/>
            <person name="Foster-Nyarko E."/>
            <person name="Jarju S."/>
            <person name="Secka A."/>
            <person name="Antonio M."/>
            <person name="Oren A."/>
            <person name="Chaudhuri R.R."/>
            <person name="La Ragione R."/>
            <person name="Hildebrand F."/>
            <person name="Pallen M.J."/>
        </authorList>
    </citation>
    <scope>NUCLEOTIDE SEQUENCE</scope>
    <source>
        <strain evidence="9">ChiBcec1-1093</strain>
    </source>
</reference>
<organism evidence="9 10">
    <name type="scientific">Candidatus Lachnoclostridium stercorigallinarum</name>
    <dbReference type="NCBI Taxonomy" id="2838634"/>
    <lineage>
        <taxon>Bacteria</taxon>
        <taxon>Bacillati</taxon>
        <taxon>Bacillota</taxon>
        <taxon>Clostridia</taxon>
        <taxon>Lachnospirales</taxon>
        <taxon>Lachnospiraceae</taxon>
    </lineage>
</organism>
<dbReference type="PANTHER" id="PTHR43652:SF1">
    <property type="entry name" value="RESPONSE REGULATOR"/>
    <property type="match status" value="1"/>
</dbReference>
<dbReference type="EMBL" id="DXBC01000159">
    <property type="protein sequence ID" value="HIZ80095.1"/>
    <property type="molecule type" value="Genomic_DNA"/>
</dbReference>
<comment type="subcellular location">
    <subcellularLocation>
        <location evidence="1">Membrane</location>
        <topology evidence="1">Multi-pass membrane protein</topology>
    </subcellularLocation>
</comment>